<comment type="caution">
    <text evidence="1">The sequence shown here is derived from an EMBL/GenBank/DDBJ whole genome shotgun (WGS) entry which is preliminary data.</text>
</comment>
<sequence length="266" mass="29941">MAEKKFSLADLTDDQIAVASRVIREAGSALGMVQGMFNKDAPGGEIEQRSELVPLAVRKATRHVIELAEALGIPSEEAEAVTRRHAAIRKANIRIRGLERQLGESVTPDKVQQAVKSYVKRIKRWWDIHGFGHVSSFVFEEHIVRVSLSCLPFGDFPLIDSKTPVSDKERKTLWRKSLEDRGFVLAEEEKGSFDFNVVDCDQTREAIARTIKEAFPTSRIISFENHSAYTPTFPDGRLHLNIKDVNIIIYSLSEIAALPLPEEEME</sequence>
<keyword evidence="2" id="KW-1185">Reference proteome</keyword>
<gene>
    <name evidence="1" type="ORF">AA14337_3358</name>
</gene>
<dbReference type="GeneID" id="29557133"/>
<name>A0ABQ0Q144_9PROT</name>
<organism evidence="1 2">
    <name type="scientific">Acetobacter malorum DSM 14337</name>
    <dbReference type="NCBI Taxonomy" id="1307910"/>
    <lineage>
        <taxon>Bacteria</taxon>
        <taxon>Pseudomonadati</taxon>
        <taxon>Pseudomonadota</taxon>
        <taxon>Alphaproteobacteria</taxon>
        <taxon>Acetobacterales</taxon>
        <taxon>Acetobacteraceae</taxon>
        <taxon>Acetobacter</taxon>
    </lineage>
</organism>
<reference evidence="1" key="1">
    <citation type="submission" date="2013-04" db="EMBL/GenBank/DDBJ databases">
        <title>The genome sequencing project of 58 acetic acid bacteria.</title>
        <authorList>
            <person name="Okamoto-Kainuma A."/>
            <person name="Ishikawa M."/>
            <person name="Umino S."/>
            <person name="Koizumi Y."/>
            <person name="Shiwa Y."/>
            <person name="Yoshikawa H."/>
            <person name="Matsutani M."/>
            <person name="Matsushita K."/>
        </authorList>
    </citation>
    <scope>NUCLEOTIDE SEQUENCE</scope>
    <source>
        <strain evidence="1">DSM 14337</strain>
    </source>
</reference>
<accession>A0ABQ0Q144</accession>
<proteinExistence type="predicted"/>
<evidence type="ECO:0000313" key="1">
    <source>
        <dbReference type="EMBL" id="GBQ86574.1"/>
    </source>
</evidence>
<dbReference type="Proteomes" id="UP001065047">
    <property type="component" value="Unassembled WGS sequence"/>
</dbReference>
<dbReference type="RefSeq" id="WP_061505775.1">
    <property type="nucleotide sequence ID" value="NZ_BAPF01000059.1"/>
</dbReference>
<protein>
    <submittedName>
        <fullName evidence="1">Uncharacterized protein</fullName>
    </submittedName>
</protein>
<dbReference type="EMBL" id="BAPF01000059">
    <property type="protein sequence ID" value="GBQ86574.1"/>
    <property type="molecule type" value="Genomic_DNA"/>
</dbReference>
<evidence type="ECO:0000313" key="2">
    <source>
        <dbReference type="Proteomes" id="UP001065047"/>
    </source>
</evidence>